<evidence type="ECO:0000313" key="2">
    <source>
        <dbReference type="Proteomes" id="UP000549882"/>
    </source>
</evidence>
<name>A0A7W8XV79_9HYPH</name>
<reference evidence="1 2" key="1">
    <citation type="submission" date="2020-08" db="EMBL/GenBank/DDBJ databases">
        <title>Genomic Encyclopedia of Type Strains, Phase IV (KMG-V): Genome sequencing to study the core and pangenomes of soil and plant-associated prokaryotes.</title>
        <authorList>
            <person name="Whitman W."/>
        </authorList>
    </citation>
    <scope>NUCLEOTIDE SEQUENCE [LARGE SCALE GENOMIC DNA]</scope>
    <source>
        <strain evidence="1 2">SEMIA 4064</strain>
    </source>
</reference>
<accession>A0A7W8XV79</accession>
<organism evidence="1 2">
    <name type="scientific">Rhizobium paranaense</name>
    <dbReference type="NCBI Taxonomy" id="1650438"/>
    <lineage>
        <taxon>Bacteria</taxon>
        <taxon>Pseudomonadati</taxon>
        <taxon>Pseudomonadota</taxon>
        <taxon>Alphaproteobacteria</taxon>
        <taxon>Hyphomicrobiales</taxon>
        <taxon>Rhizobiaceae</taxon>
        <taxon>Rhizobium/Agrobacterium group</taxon>
        <taxon>Rhizobium</taxon>
    </lineage>
</organism>
<dbReference type="EMBL" id="JACHBI010000011">
    <property type="protein sequence ID" value="MBB5576218.1"/>
    <property type="molecule type" value="Genomic_DNA"/>
</dbReference>
<gene>
    <name evidence="1" type="ORF">GGD50_004853</name>
</gene>
<dbReference type="Proteomes" id="UP000549882">
    <property type="component" value="Unassembled WGS sequence"/>
</dbReference>
<sequence length="365" mass="39556">MARDWRWDPCISHSGDAVSGFIDDYFADTKRKVIVIAGAGFDPRACVISRKLAAGGAPLRGLFLQENRPDPSPELVSRAAKNIADLQTIVPNHALVPVDIFGSDLAVIGGRNVARALAGQNFDGITDVVVDVSALSVGTSFPIIRLLVEYSERGKGPQNLHLLVAHNPALDGAIKTIASDSPGYVHGFVGGLTLNKFAGAAKLWLPQLATGKRAALDRLYDFVSPHDTCPILPFPSMDPRIGDRLAEEFMVELDSAWSVDTRDIVYADERDPLDLYRTILRLDDLRKPVFSEVGGSRLVLSPLGSKVMALGALMAALERNLPVAYLEALGYDLEASVSDAPDSPHLVHIWLEGEVYPQPRPQLHT</sequence>
<protein>
    <submittedName>
        <fullName evidence="1">Uncharacterized protein</fullName>
    </submittedName>
</protein>
<dbReference type="RefSeq" id="WP_004129891.1">
    <property type="nucleotide sequence ID" value="NZ_JACHBI010000011.1"/>
</dbReference>
<comment type="caution">
    <text evidence="1">The sequence shown here is derived from an EMBL/GenBank/DDBJ whole genome shotgun (WGS) entry which is preliminary data.</text>
</comment>
<evidence type="ECO:0000313" key="1">
    <source>
        <dbReference type="EMBL" id="MBB5576218.1"/>
    </source>
</evidence>
<keyword evidence="2" id="KW-1185">Reference proteome</keyword>
<proteinExistence type="predicted"/>
<dbReference type="AlphaFoldDB" id="A0A7W8XV79"/>